<dbReference type="InterPro" id="IPR013324">
    <property type="entry name" value="RNA_pol_sigma_r3/r4-like"/>
</dbReference>
<evidence type="ECO:0000256" key="6">
    <source>
        <dbReference type="RuleBase" id="RU000716"/>
    </source>
</evidence>
<sequence>MISSDLIAQCRNNNRKAQLALYRKYAHGMFCVAMRFVKNTADAEDITQEAFIRAFRKMDQFEGNVTFGAWLKRIVVNRSIDFLKARKQHFVELEEHRLTLSEEPDWNVDQEVQVNEVKAAIEALPEKYQYVVQLYLVEGYDHSEISEILDLKETTSRSRLMRGKTYLRELLKNKSYVTGS</sequence>
<evidence type="ECO:0000259" key="7">
    <source>
        <dbReference type="Pfam" id="PF04542"/>
    </source>
</evidence>
<dbReference type="EMBL" id="JAUDUY010000002">
    <property type="protein sequence ID" value="MDM9630773.1"/>
    <property type="molecule type" value="Genomic_DNA"/>
</dbReference>
<dbReference type="InterPro" id="IPR007627">
    <property type="entry name" value="RNA_pol_sigma70_r2"/>
</dbReference>
<keyword evidence="5 6" id="KW-0804">Transcription</keyword>
<keyword evidence="4 6" id="KW-0238">DNA-binding</keyword>
<dbReference type="InterPro" id="IPR036388">
    <property type="entry name" value="WH-like_DNA-bd_sf"/>
</dbReference>
<dbReference type="InterPro" id="IPR013325">
    <property type="entry name" value="RNA_pol_sigma_r2"/>
</dbReference>
<feature type="domain" description="RNA polymerase sigma-70 region 2" evidence="7">
    <location>
        <begin position="21"/>
        <end position="87"/>
    </location>
</feature>
<reference evidence="9" key="1">
    <citation type="submission" date="2023-06" db="EMBL/GenBank/DDBJ databases">
        <title>Robiginitalea aurantiacus sp. nov. and Algoriphagus sediminis sp. nov., isolated from coastal sediment.</title>
        <authorList>
            <person name="Zhou Z.Y."/>
            <person name="An J."/>
            <person name="Jia Y.W."/>
            <person name="Du Z.J."/>
        </authorList>
    </citation>
    <scope>NUCLEOTIDE SEQUENCE</scope>
    <source>
        <strain evidence="9">M39</strain>
    </source>
</reference>
<evidence type="ECO:0000256" key="1">
    <source>
        <dbReference type="ARBA" id="ARBA00010641"/>
    </source>
</evidence>
<dbReference type="InterPro" id="IPR014284">
    <property type="entry name" value="RNA_pol_sigma-70_dom"/>
</dbReference>
<proteinExistence type="inferred from homology"/>
<organism evidence="9 10">
    <name type="scientific">Robiginitalea aurantiaca</name>
    <dbReference type="NCBI Taxonomy" id="3056915"/>
    <lineage>
        <taxon>Bacteria</taxon>
        <taxon>Pseudomonadati</taxon>
        <taxon>Bacteroidota</taxon>
        <taxon>Flavobacteriia</taxon>
        <taxon>Flavobacteriales</taxon>
        <taxon>Flavobacteriaceae</taxon>
        <taxon>Robiginitalea</taxon>
    </lineage>
</organism>
<evidence type="ECO:0000313" key="9">
    <source>
        <dbReference type="EMBL" id="MDM9630773.1"/>
    </source>
</evidence>
<evidence type="ECO:0000313" key="10">
    <source>
        <dbReference type="Proteomes" id="UP001174839"/>
    </source>
</evidence>
<evidence type="ECO:0000256" key="4">
    <source>
        <dbReference type="ARBA" id="ARBA00023125"/>
    </source>
</evidence>
<evidence type="ECO:0000259" key="8">
    <source>
        <dbReference type="Pfam" id="PF08281"/>
    </source>
</evidence>
<evidence type="ECO:0000256" key="3">
    <source>
        <dbReference type="ARBA" id="ARBA00023082"/>
    </source>
</evidence>
<dbReference type="Pfam" id="PF04542">
    <property type="entry name" value="Sigma70_r2"/>
    <property type="match status" value="1"/>
</dbReference>
<comment type="caution">
    <text evidence="9">The sequence shown here is derived from an EMBL/GenBank/DDBJ whole genome shotgun (WGS) entry which is preliminary data.</text>
</comment>
<dbReference type="Proteomes" id="UP001174839">
    <property type="component" value="Unassembled WGS sequence"/>
</dbReference>
<dbReference type="PROSITE" id="PS01063">
    <property type="entry name" value="SIGMA70_ECF"/>
    <property type="match status" value="1"/>
</dbReference>
<dbReference type="SUPFAM" id="SSF88946">
    <property type="entry name" value="Sigma2 domain of RNA polymerase sigma factors"/>
    <property type="match status" value="1"/>
</dbReference>
<dbReference type="Gene3D" id="1.10.1740.10">
    <property type="match status" value="1"/>
</dbReference>
<comment type="similarity">
    <text evidence="1 6">Belongs to the sigma-70 factor family. ECF subfamily.</text>
</comment>
<dbReference type="Pfam" id="PF08281">
    <property type="entry name" value="Sigma70_r4_2"/>
    <property type="match status" value="1"/>
</dbReference>
<dbReference type="PANTHER" id="PTHR43133">
    <property type="entry name" value="RNA POLYMERASE ECF-TYPE SIGMA FACTO"/>
    <property type="match status" value="1"/>
</dbReference>
<keyword evidence="3 6" id="KW-0731">Sigma factor</keyword>
<dbReference type="InterPro" id="IPR039425">
    <property type="entry name" value="RNA_pol_sigma-70-like"/>
</dbReference>
<dbReference type="SUPFAM" id="SSF88659">
    <property type="entry name" value="Sigma3 and sigma4 domains of RNA polymerase sigma factors"/>
    <property type="match status" value="1"/>
</dbReference>
<keyword evidence="2 6" id="KW-0805">Transcription regulation</keyword>
<keyword evidence="10" id="KW-1185">Reference proteome</keyword>
<dbReference type="NCBIfam" id="TIGR02937">
    <property type="entry name" value="sigma70-ECF"/>
    <property type="match status" value="1"/>
</dbReference>
<name>A0ABT7WD02_9FLAO</name>
<accession>A0ABT7WD02</accession>
<dbReference type="PANTHER" id="PTHR43133:SF51">
    <property type="entry name" value="RNA POLYMERASE SIGMA FACTOR"/>
    <property type="match status" value="1"/>
</dbReference>
<protein>
    <recommendedName>
        <fullName evidence="6">RNA polymerase sigma factor</fullName>
    </recommendedName>
</protein>
<evidence type="ECO:0000256" key="2">
    <source>
        <dbReference type="ARBA" id="ARBA00023015"/>
    </source>
</evidence>
<dbReference type="InterPro" id="IPR013249">
    <property type="entry name" value="RNA_pol_sigma70_r4_t2"/>
</dbReference>
<evidence type="ECO:0000256" key="5">
    <source>
        <dbReference type="ARBA" id="ARBA00023163"/>
    </source>
</evidence>
<dbReference type="InterPro" id="IPR000838">
    <property type="entry name" value="RNA_pol_sigma70_ECF_CS"/>
</dbReference>
<gene>
    <name evidence="9" type="ORF">QU605_04790</name>
</gene>
<feature type="domain" description="RNA polymerase sigma factor 70 region 4 type 2" evidence="8">
    <location>
        <begin position="116"/>
        <end position="165"/>
    </location>
</feature>
<dbReference type="Gene3D" id="1.10.10.10">
    <property type="entry name" value="Winged helix-like DNA-binding domain superfamily/Winged helix DNA-binding domain"/>
    <property type="match status" value="1"/>
</dbReference>